<dbReference type="GO" id="GO:0000160">
    <property type="term" value="P:phosphorelay signal transduction system"/>
    <property type="evidence" value="ECO:0007669"/>
    <property type="project" value="UniProtKB-KW"/>
</dbReference>
<dbReference type="STRING" id="1188229.GlitD10_2025"/>
<dbReference type="InterPro" id="IPR001789">
    <property type="entry name" value="Sig_transdc_resp-reg_receiver"/>
</dbReference>
<dbReference type="Gene3D" id="3.40.50.2300">
    <property type="match status" value="1"/>
</dbReference>
<dbReference type="PANTHER" id="PTHR44591">
    <property type="entry name" value="STRESS RESPONSE REGULATOR PROTEIN 1"/>
    <property type="match status" value="1"/>
</dbReference>
<dbReference type="InterPro" id="IPR011006">
    <property type="entry name" value="CheY-like_superfamily"/>
</dbReference>
<dbReference type="AlphaFoldDB" id="A0A1J0AEK8"/>
<reference evidence="5 6" key="1">
    <citation type="submission" date="2016-10" db="EMBL/GenBank/DDBJ databases">
        <title>Description of Gloeomargarita lithophora gen. nov., sp. nov., a thylakoid-bearing basal-branching cyanobacterium with intracellular carbonates, and proposal for Gloeomargaritales ord. nov.</title>
        <authorList>
            <person name="Moreira D."/>
            <person name="Tavera R."/>
            <person name="Benzerara K."/>
            <person name="Skouri-Panet F."/>
            <person name="Couradeau E."/>
            <person name="Gerard E."/>
            <person name="Loussert C."/>
            <person name="Novelo E."/>
            <person name="Zivanovic Y."/>
            <person name="Lopez-Garcia P."/>
        </authorList>
    </citation>
    <scope>NUCLEOTIDE SEQUENCE [LARGE SCALE GENOMIC DNA]</scope>
    <source>
        <strain evidence="5 6">D10</strain>
    </source>
</reference>
<keyword evidence="1 3" id="KW-0597">Phosphoprotein</keyword>
<evidence type="ECO:0000256" key="3">
    <source>
        <dbReference type="PROSITE-ProRule" id="PRU00169"/>
    </source>
</evidence>
<dbReference type="Pfam" id="PF00072">
    <property type="entry name" value="Response_reg"/>
    <property type="match status" value="1"/>
</dbReference>
<gene>
    <name evidence="5" type="primary">pixH</name>
    <name evidence="5" type="ORF">GlitD10_2025</name>
</gene>
<dbReference type="PANTHER" id="PTHR44591:SF14">
    <property type="entry name" value="PROTEIN PILG"/>
    <property type="match status" value="1"/>
</dbReference>
<feature type="modified residue" description="4-aspartylphosphate" evidence="3">
    <location>
        <position position="52"/>
    </location>
</feature>
<evidence type="ECO:0000313" key="6">
    <source>
        <dbReference type="Proteomes" id="UP000180235"/>
    </source>
</evidence>
<keyword evidence="6" id="KW-1185">Reference proteome</keyword>
<dbReference type="SMART" id="SM00448">
    <property type="entry name" value="REC"/>
    <property type="match status" value="1"/>
</dbReference>
<dbReference type="KEGG" id="glt:GlitD10_2025"/>
<dbReference type="RefSeq" id="WP_071454802.1">
    <property type="nucleotide sequence ID" value="NZ_CP017675.1"/>
</dbReference>
<accession>A0A1J0AEK8</accession>
<evidence type="ECO:0000259" key="4">
    <source>
        <dbReference type="PROSITE" id="PS50110"/>
    </source>
</evidence>
<dbReference type="Proteomes" id="UP000180235">
    <property type="component" value="Chromosome"/>
</dbReference>
<protein>
    <submittedName>
        <fullName evidence="5">Response regulator receiver protein</fullName>
    </submittedName>
</protein>
<evidence type="ECO:0000256" key="2">
    <source>
        <dbReference type="ARBA" id="ARBA00023012"/>
    </source>
</evidence>
<keyword evidence="2" id="KW-0902">Two-component regulatory system</keyword>
<dbReference type="SUPFAM" id="SSF52172">
    <property type="entry name" value="CheY-like"/>
    <property type="match status" value="1"/>
</dbReference>
<dbReference type="InterPro" id="IPR050595">
    <property type="entry name" value="Bact_response_regulator"/>
</dbReference>
<feature type="domain" description="Response regulatory" evidence="4">
    <location>
        <begin position="3"/>
        <end position="119"/>
    </location>
</feature>
<name>A0A1J0AEK8_9CYAN</name>
<evidence type="ECO:0000313" key="5">
    <source>
        <dbReference type="EMBL" id="APB34351.1"/>
    </source>
</evidence>
<evidence type="ECO:0000256" key="1">
    <source>
        <dbReference type="ARBA" id="ARBA00022553"/>
    </source>
</evidence>
<dbReference type="EMBL" id="CP017675">
    <property type="protein sequence ID" value="APB34351.1"/>
    <property type="molecule type" value="Genomic_DNA"/>
</dbReference>
<proteinExistence type="predicted"/>
<dbReference type="CDD" id="cd17574">
    <property type="entry name" value="REC_OmpR"/>
    <property type="match status" value="1"/>
</dbReference>
<sequence length="122" mass="13442">MATVLLVEDMQPEAALLAGYLQGEGFLVNRVVSAEEARQYLGKQKPDLIVLDVVLPGESGFEFCRQVKKQPETSDIPIVICSSKQGDIDKFWGMKQGAAAYLTKPVDKGELIRTARNLVGRF</sequence>
<dbReference type="PROSITE" id="PS50110">
    <property type="entry name" value="RESPONSE_REGULATORY"/>
    <property type="match status" value="1"/>
</dbReference>
<organism evidence="5 6">
    <name type="scientific">Gloeomargarita lithophora Alchichica-D10</name>
    <dbReference type="NCBI Taxonomy" id="1188229"/>
    <lineage>
        <taxon>Bacteria</taxon>
        <taxon>Bacillati</taxon>
        <taxon>Cyanobacteriota</taxon>
        <taxon>Cyanophyceae</taxon>
        <taxon>Gloeomargaritales</taxon>
        <taxon>Gloeomargaritaceae</taxon>
        <taxon>Gloeomargarita</taxon>
    </lineage>
</organism>
<dbReference type="OrthoDB" id="457440at2"/>